<reference evidence="3 4" key="1">
    <citation type="submission" date="2017-11" db="EMBL/GenBank/DDBJ databases">
        <title>Comparitive Functional Genomics of Dry Heat Resistant strains isolated from the Viking Spacecraft.</title>
        <authorList>
            <person name="Seuylemezian A."/>
            <person name="Cooper K."/>
            <person name="Vaishampayan P."/>
        </authorList>
    </citation>
    <scope>NUCLEOTIDE SEQUENCE [LARGE SCALE GENOMIC DNA]</scope>
    <source>
        <strain evidence="3 4">V32-6</strain>
    </source>
</reference>
<protein>
    <submittedName>
        <fullName evidence="3">Phosphoesterase</fullName>
    </submittedName>
</protein>
<accession>A0A2N5HVB7</accession>
<evidence type="ECO:0000259" key="2">
    <source>
        <dbReference type="Pfam" id="PF01569"/>
    </source>
</evidence>
<keyword evidence="1" id="KW-0812">Transmembrane</keyword>
<evidence type="ECO:0000313" key="4">
    <source>
        <dbReference type="Proteomes" id="UP000234950"/>
    </source>
</evidence>
<feature type="transmembrane region" description="Helical" evidence="1">
    <location>
        <begin position="9"/>
        <end position="27"/>
    </location>
</feature>
<dbReference type="Pfam" id="PF01569">
    <property type="entry name" value="PAP2"/>
    <property type="match status" value="1"/>
</dbReference>
<feature type="domain" description="Phosphatidic acid phosphatase type 2/haloperoxidase" evidence="2">
    <location>
        <begin position="78"/>
        <end position="199"/>
    </location>
</feature>
<dbReference type="EMBL" id="PGVE01000012">
    <property type="protein sequence ID" value="PLS09463.1"/>
    <property type="molecule type" value="Genomic_DNA"/>
</dbReference>
<organism evidence="3 4">
    <name type="scientific">Neobacillus cucumis</name>
    <dbReference type="NCBI Taxonomy" id="1740721"/>
    <lineage>
        <taxon>Bacteria</taxon>
        <taxon>Bacillati</taxon>
        <taxon>Bacillota</taxon>
        <taxon>Bacilli</taxon>
        <taxon>Bacillales</taxon>
        <taxon>Bacillaceae</taxon>
        <taxon>Neobacillus</taxon>
    </lineage>
</organism>
<feature type="transmembrane region" description="Helical" evidence="1">
    <location>
        <begin position="153"/>
        <end position="172"/>
    </location>
</feature>
<dbReference type="OrthoDB" id="9790723at2"/>
<sequence length="217" mass="25441">MNKWIKKSPYLLFLLVIPLLASIYNLLNNRPTKAMDISTEFDQSIPFLPLFIIPYILWYGYIFCYLIYFCFKDTVVYLKTLLLIAVAEIICFVVYFFFQTTVPRPTLTGDSLLIDLVKWIYTNDRPYNCFPSIHVLTTFAVMLASLHIKNKHILNNFFIHTCGTLIIISTLFVKQHVIFDMIGSMFLVTFLYGISFELFSFRWSGKSETIYQKSNHP</sequence>
<dbReference type="AlphaFoldDB" id="A0A2N5HVB7"/>
<name>A0A2N5HVB7_9BACI</name>
<feature type="transmembrane region" description="Helical" evidence="1">
    <location>
        <begin position="125"/>
        <end position="146"/>
    </location>
</feature>
<feature type="transmembrane region" description="Helical" evidence="1">
    <location>
        <begin position="80"/>
        <end position="98"/>
    </location>
</feature>
<feature type="transmembrane region" description="Helical" evidence="1">
    <location>
        <begin position="47"/>
        <end position="68"/>
    </location>
</feature>
<dbReference type="RefSeq" id="WP_101646047.1">
    <property type="nucleotide sequence ID" value="NZ_PGVE01000012.1"/>
</dbReference>
<dbReference type="InterPro" id="IPR036938">
    <property type="entry name" value="PAP2/HPO_sf"/>
</dbReference>
<keyword evidence="1" id="KW-1133">Transmembrane helix</keyword>
<feature type="transmembrane region" description="Helical" evidence="1">
    <location>
        <begin position="178"/>
        <end position="199"/>
    </location>
</feature>
<dbReference type="SUPFAM" id="SSF48317">
    <property type="entry name" value="Acid phosphatase/Vanadium-dependent haloperoxidase"/>
    <property type="match status" value="1"/>
</dbReference>
<evidence type="ECO:0000313" key="3">
    <source>
        <dbReference type="EMBL" id="PLS09463.1"/>
    </source>
</evidence>
<keyword evidence="4" id="KW-1185">Reference proteome</keyword>
<comment type="caution">
    <text evidence="3">The sequence shown here is derived from an EMBL/GenBank/DDBJ whole genome shotgun (WGS) entry which is preliminary data.</text>
</comment>
<evidence type="ECO:0000256" key="1">
    <source>
        <dbReference type="SAM" id="Phobius"/>
    </source>
</evidence>
<proteinExistence type="predicted"/>
<dbReference type="Proteomes" id="UP000234950">
    <property type="component" value="Unassembled WGS sequence"/>
</dbReference>
<gene>
    <name evidence="3" type="ORF">CVD27_01040</name>
</gene>
<dbReference type="InterPro" id="IPR000326">
    <property type="entry name" value="PAP2/HPO"/>
</dbReference>
<keyword evidence="1" id="KW-0472">Membrane</keyword>